<feature type="compositionally biased region" description="Polar residues" evidence="3">
    <location>
        <begin position="576"/>
        <end position="594"/>
    </location>
</feature>
<dbReference type="EMBL" id="JAFBCV010000006">
    <property type="protein sequence ID" value="MBM7839106.1"/>
    <property type="molecule type" value="Genomic_DNA"/>
</dbReference>
<dbReference type="Proteomes" id="UP001179280">
    <property type="component" value="Unassembled WGS sequence"/>
</dbReference>
<protein>
    <submittedName>
        <fullName evidence="5">CRISPR-associated protein (TIGR03986 family)</fullName>
    </submittedName>
</protein>
<dbReference type="Pfam" id="PF03787">
    <property type="entry name" value="RAMPs"/>
    <property type="match status" value="2"/>
</dbReference>
<dbReference type="NCBIfam" id="TIGR03986">
    <property type="entry name" value="TIGR03986 family CRISPR-associated RAMP protein"/>
    <property type="match status" value="1"/>
</dbReference>
<keyword evidence="1" id="KW-0051">Antiviral defense</keyword>
<evidence type="ECO:0000313" key="5">
    <source>
        <dbReference type="EMBL" id="MBM7839106.1"/>
    </source>
</evidence>
<evidence type="ECO:0000256" key="3">
    <source>
        <dbReference type="SAM" id="MobiDB-lite"/>
    </source>
</evidence>
<dbReference type="InterPro" id="IPR023825">
    <property type="entry name" value="CRISPR-assoc_RAMP_BGP1436"/>
</dbReference>
<dbReference type="PANTHER" id="PTHR35579">
    <property type="entry name" value="CRISPR SYSTEM CMS ENDORIBONUCLEASE CSM3"/>
    <property type="match status" value="1"/>
</dbReference>
<feature type="coiled-coil region" evidence="2">
    <location>
        <begin position="233"/>
        <end position="260"/>
    </location>
</feature>
<feature type="compositionally biased region" description="Basic and acidic residues" evidence="3">
    <location>
        <begin position="611"/>
        <end position="621"/>
    </location>
</feature>
<sequence>MSKNKGNQEEGRFVNPYNFVSLDAKCERTEPENGNFTGYFTCTLTTKSPIFIPNSETVGDNEKTQEFFSYEYSKEHAKTKSSHYEPTIPGSEIKGMVRSVHEAAFNGCLSQINTNKPIHKRSMEPKKAGLLSFDKTSNQFFIQPCERVMLNVTKENKFGKVFKKTSFTEGSTIFIERSQDPYKNDRRMPYYVDDVSEIKGSMYERGYVHIGEPFGKKKHHESVFVVKKHLNKKSVSTEEIERLIKVLENYRNEKINLNKEKSRHSGYTKFMICESVNEIPVYYSTINDEFTHLSPAMLSQEASLKTIGDLIEHHGGYQSCKCKNNLCRSCALFGFVSEEAGKASKVRFGDASINPSHNEYYEETVRILLGEPRFNTTEFYTEINEKYSNNRLWTYDYAQLKNKNREPLNIKDIRIRGRKFYWHGANIPASIEESTDMTRKIRPLKTNSDFTFEVYFEQLTKEELQQLQWSLDFNNEENGHKLGQGKPLGYGSVQIKLEKLVLREINYEDGHWHLNEYTSSEEGGKGNWVELDKGEDLELKLPDDLSTPRKELLEITKLEQPFTKEISYPKAETKPGGNSVNDKASHQWFTINRNNAKKGKQQTLPSIEDEVNGKEMTRKLK</sequence>
<gene>
    <name evidence="5" type="ORF">JOC54_002376</name>
</gene>
<dbReference type="PANTHER" id="PTHR35579:SF3">
    <property type="entry name" value="CRISPR SYSTEM CMS ENDORIBONUCLEASE CSM3"/>
    <property type="match status" value="1"/>
</dbReference>
<evidence type="ECO:0000313" key="6">
    <source>
        <dbReference type="Proteomes" id="UP001179280"/>
    </source>
</evidence>
<accession>A0ABS2SUC1</accession>
<feature type="domain" description="CRISPR type III-associated protein" evidence="4">
    <location>
        <begin position="43"/>
        <end position="226"/>
    </location>
</feature>
<evidence type="ECO:0000256" key="2">
    <source>
        <dbReference type="SAM" id="Coils"/>
    </source>
</evidence>
<evidence type="ECO:0000256" key="1">
    <source>
        <dbReference type="ARBA" id="ARBA00023118"/>
    </source>
</evidence>
<dbReference type="InterPro" id="IPR052216">
    <property type="entry name" value="CRISPR_Csm3_endoribonuclease"/>
</dbReference>
<reference evidence="5" key="1">
    <citation type="submission" date="2021-01" db="EMBL/GenBank/DDBJ databases">
        <title>Genomic Encyclopedia of Type Strains, Phase IV (KMG-IV): sequencing the most valuable type-strain genomes for metagenomic binning, comparative biology and taxonomic classification.</title>
        <authorList>
            <person name="Goeker M."/>
        </authorList>
    </citation>
    <scope>NUCLEOTIDE SEQUENCE</scope>
    <source>
        <strain evidence="5">DSM 21943</strain>
    </source>
</reference>
<evidence type="ECO:0000259" key="4">
    <source>
        <dbReference type="Pfam" id="PF03787"/>
    </source>
</evidence>
<dbReference type="RefSeq" id="WP_204466432.1">
    <property type="nucleotide sequence ID" value="NZ_JAFBCV010000006.1"/>
</dbReference>
<keyword evidence="6" id="KW-1185">Reference proteome</keyword>
<feature type="region of interest" description="Disordered" evidence="3">
    <location>
        <begin position="566"/>
        <end position="621"/>
    </location>
</feature>
<comment type="caution">
    <text evidence="5">The sequence shown here is derived from an EMBL/GenBank/DDBJ whole genome shotgun (WGS) entry which is preliminary data.</text>
</comment>
<proteinExistence type="predicted"/>
<organism evidence="5 6">
    <name type="scientific">Shouchella xiaoxiensis</name>
    <dbReference type="NCBI Taxonomy" id="766895"/>
    <lineage>
        <taxon>Bacteria</taxon>
        <taxon>Bacillati</taxon>
        <taxon>Bacillota</taxon>
        <taxon>Bacilli</taxon>
        <taxon>Bacillales</taxon>
        <taxon>Bacillaceae</taxon>
        <taxon>Shouchella</taxon>
    </lineage>
</organism>
<feature type="domain" description="CRISPR type III-associated protein" evidence="4">
    <location>
        <begin position="321"/>
        <end position="493"/>
    </location>
</feature>
<dbReference type="InterPro" id="IPR005537">
    <property type="entry name" value="RAMP_III_fam"/>
</dbReference>
<keyword evidence="2" id="KW-0175">Coiled coil</keyword>
<name>A0ABS2SUC1_9BACI</name>